<sequence>MNTYIHTVDGVKHYVFENKEKTTYVNGATTLVTYPKLDEEILKEEPKQTTEDSSNSQTTNLKKEEWEQKLDDV</sequence>
<keyword evidence="3" id="KW-1185">Reference proteome</keyword>
<feature type="region of interest" description="Disordered" evidence="1">
    <location>
        <begin position="43"/>
        <end position="73"/>
    </location>
</feature>
<organism evidence="2 3">
    <name type="scientific">Peribacillus faecalis</name>
    <dbReference type="NCBI Taxonomy" id="2772559"/>
    <lineage>
        <taxon>Bacteria</taxon>
        <taxon>Bacillati</taxon>
        <taxon>Bacillota</taxon>
        <taxon>Bacilli</taxon>
        <taxon>Bacillales</taxon>
        <taxon>Bacillaceae</taxon>
        <taxon>Peribacillus</taxon>
    </lineage>
</organism>
<comment type="caution">
    <text evidence="2">The sequence shown here is derived from an EMBL/GenBank/DDBJ whole genome shotgun (WGS) entry which is preliminary data.</text>
</comment>
<evidence type="ECO:0000256" key="1">
    <source>
        <dbReference type="SAM" id="MobiDB-lite"/>
    </source>
</evidence>
<protein>
    <submittedName>
        <fullName evidence="2">Uncharacterized protein</fullName>
    </submittedName>
</protein>
<proteinExistence type="predicted"/>
<accession>A0A927CW15</accession>
<dbReference type="EMBL" id="JACXSI010000023">
    <property type="protein sequence ID" value="MBD3108842.1"/>
    <property type="molecule type" value="Genomic_DNA"/>
</dbReference>
<name>A0A927CW15_9BACI</name>
<reference evidence="2" key="1">
    <citation type="submission" date="2020-09" db="EMBL/GenBank/DDBJ databases">
        <title>Bacillus faecalis sp. nov., a moderately halophilic bacterium isolated from cow faeces.</title>
        <authorList>
            <person name="Jiang L."/>
            <person name="Lee J."/>
        </authorList>
    </citation>
    <scope>NUCLEOTIDE SEQUENCE</scope>
    <source>
        <strain evidence="2">AGMB 02131</strain>
    </source>
</reference>
<dbReference type="Proteomes" id="UP000602076">
    <property type="component" value="Unassembled WGS sequence"/>
</dbReference>
<dbReference type="AlphaFoldDB" id="A0A927CW15"/>
<feature type="compositionally biased region" description="Basic and acidic residues" evidence="1">
    <location>
        <begin position="61"/>
        <end position="73"/>
    </location>
</feature>
<dbReference type="RefSeq" id="WP_190998368.1">
    <property type="nucleotide sequence ID" value="NZ_JACXSI010000023.1"/>
</dbReference>
<feature type="compositionally biased region" description="Polar residues" evidence="1">
    <location>
        <begin position="51"/>
        <end position="60"/>
    </location>
</feature>
<gene>
    <name evidence="2" type="ORF">IEO70_10745</name>
</gene>
<evidence type="ECO:0000313" key="2">
    <source>
        <dbReference type="EMBL" id="MBD3108842.1"/>
    </source>
</evidence>
<evidence type="ECO:0000313" key="3">
    <source>
        <dbReference type="Proteomes" id="UP000602076"/>
    </source>
</evidence>